<dbReference type="OrthoDB" id="10054481at2759"/>
<gene>
    <name evidence="1" type="ORF">BJG266_LOCUS4541</name>
    <name evidence="3" type="ORF">QVE165_LOCUS17090</name>
    <name evidence="2" type="ORF">QVE165_LOCUS5538</name>
</gene>
<dbReference type="EMBL" id="CAJNOM010000097">
    <property type="protein sequence ID" value="CAF1041313.1"/>
    <property type="molecule type" value="Genomic_DNA"/>
</dbReference>
<dbReference type="PANTHER" id="PTHR24015">
    <property type="entry name" value="OS07G0578800 PROTEIN-RELATED"/>
    <property type="match status" value="1"/>
</dbReference>
<dbReference type="EMBL" id="CAJNOM010000022">
    <property type="protein sequence ID" value="CAF0826289.1"/>
    <property type="molecule type" value="Genomic_DNA"/>
</dbReference>
<evidence type="ECO:0000313" key="2">
    <source>
        <dbReference type="EMBL" id="CAF0826289.1"/>
    </source>
</evidence>
<organism evidence="1 5">
    <name type="scientific">Adineta steineri</name>
    <dbReference type="NCBI Taxonomy" id="433720"/>
    <lineage>
        <taxon>Eukaryota</taxon>
        <taxon>Metazoa</taxon>
        <taxon>Spiralia</taxon>
        <taxon>Gnathifera</taxon>
        <taxon>Rotifera</taxon>
        <taxon>Eurotatoria</taxon>
        <taxon>Bdelloidea</taxon>
        <taxon>Adinetida</taxon>
        <taxon>Adinetidae</taxon>
        <taxon>Adineta</taxon>
    </lineage>
</organism>
<reference evidence="1" key="1">
    <citation type="submission" date="2021-02" db="EMBL/GenBank/DDBJ databases">
        <authorList>
            <person name="Nowell W R."/>
        </authorList>
    </citation>
    <scope>NUCLEOTIDE SEQUENCE</scope>
</reference>
<dbReference type="Gene3D" id="1.25.40.10">
    <property type="entry name" value="Tetratricopeptide repeat domain"/>
    <property type="match status" value="2"/>
</dbReference>
<dbReference type="GO" id="GO:0003723">
    <property type="term" value="F:RNA binding"/>
    <property type="evidence" value="ECO:0007669"/>
    <property type="project" value="InterPro"/>
</dbReference>
<evidence type="ECO:0000313" key="4">
    <source>
        <dbReference type="Proteomes" id="UP000663832"/>
    </source>
</evidence>
<evidence type="ECO:0000313" key="5">
    <source>
        <dbReference type="Proteomes" id="UP000663877"/>
    </source>
</evidence>
<protein>
    <recommendedName>
        <fullName evidence="6">Pentatricopeptide repeat-containing protein</fullName>
    </recommendedName>
</protein>
<evidence type="ECO:0008006" key="6">
    <source>
        <dbReference type="Google" id="ProtNLM"/>
    </source>
</evidence>
<name>A0A813RXT7_9BILA</name>
<dbReference type="Proteomes" id="UP000663832">
    <property type="component" value="Unassembled WGS sequence"/>
</dbReference>
<comment type="caution">
    <text evidence="1">The sequence shown here is derived from an EMBL/GenBank/DDBJ whole genome shotgun (WGS) entry which is preliminary data.</text>
</comment>
<dbReference type="Pfam" id="PF01535">
    <property type="entry name" value="PPR"/>
    <property type="match status" value="3"/>
</dbReference>
<accession>A0A813RXT7</accession>
<dbReference type="GO" id="GO:0009451">
    <property type="term" value="P:RNA modification"/>
    <property type="evidence" value="ECO:0007669"/>
    <property type="project" value="InterPro"/>
</dbReference>
<proteinExistence type="predicted"/>
<dbReference type="AlphaFoldDB" id="A0A813RXT7"/>
<dbReference type="NCBIfam" id="TIGR00756">
    <property type="entry name" value="PPR"/>
    <property type="match status" value="1"/>
</dbReference>
<evidence type="ECO:0000313" key="1">
    <source>
        <dbReference type="EMBL" id="CAF0788560.1"/>
    </source>
</evidence>
<evidence type="ECO:0000313" key="3">
    <source>
        <dbReference type="EMBL" id="CAF1041313.1"/>
    </source>
</evidence>
<dbReference type="Proteomes" id="UP000663877">
    <property type="component" value="Unassembled WGS sequence"/>
</dbReference>
<dbReference type="InterPro" id="IPR002885">
    <property type="entry name" value="PPR_rpt"/>
</dbReference>
<dbReference type="PANTHER" id="PTHR24015:SF548">
    <property type="entry name" value="OS08G0340900 PROTEIN"/>
    <property type="match status" value="1"/>
</dbReference>
<dbReference type="InterPro" id="IPR046960">
    <property type="entry name" value="PPR_At4g14850-like_plant"/>
</dbReference>
<dbReference type="EMBL" id="CAJNOI010000011">
    <property type="protein sequence ID" value="CAF0788560.1"/>
    <property type="molecule type" value="Genomic_DNA"/>
</dbReference>
<keyword evidence="4" id="KW-1185">Reference proteome</keyword>
<sequence>MKLLNNQKEFTKALELFDKYKKNNTQSLSTLTITQALKACAQTGDLQRGSTIHQFLSSRFEKNSAILTSLIHFYSYIKNNMPNKAIDLFNQIQNPDKVILILFFNACAQLETHEALNLIKNVSSKLQKPSYSDLNLLTSLIDALMKCGDVIHAQSLFDNSTKKTLFMYGAMMKGYIKNNMPNKAIDLFNEIKNPDEVIISLLFDACAELKTSKALHLVKNVLSKLPKSSYSNLYLLTSLIDALMKCGDVKYA</sequence>
<dbReference type="InterPro" id="IPR011990">
    <property type="entry name" value="TPR-like_helical_dom_sf"/>
</dbReference>